<feature type="region of interest" description="Disordered" evidence="2">
    <location>
        <begin position="100"/>
        <end position="158"/>
    </location>
</feature>
<dbReference type="InterPro" id="IPR012617">
    <property type="entry name" value="AATF_C"/>
</dbReference>
<feature type="compositionally biased region" description="Acidic residues" evidence="2">
    <location>
        <begin position="105"/>
        <end position="118"/>
    </location>
</feature>
<evidence type="ECO:0000313" key="5">
    <source>
        <dbReference type="EMBL" id="KAJ4442038.1"/>
    </source>
</evidence>
<accession>A0ABQ8T7U5</accession>
<evidence type="ECO:0000256" key="1">
    <source>
        <dbReference type="ARBA" id="ARBA00008966"/>
    </source>
</evidence>
<dbReference type="PANTHER" id="PTHR15565:SF0">
    <property type="entry name" value="PROTEIN AATF"/>
    <property type="match status" value="1"/>
</dbReference>
<reference evidence="5 6" key="1">
    <citation type="journal article" date="2022" name="Allergy">
        <title>Genome assembly and annotation of Periplaneta americana reveal a comprehensive cockroach allergen profile.</title>
        <authorList>
            <person name="Wang L."/>
            <person name="Xiong Q."/>
            <person name="Saelim N."/>
            <person name="Wang L."/>
            <person name="Nong W."/>
            <person name="Wan A.T."/>
            <person name="Shi M."/>
            <person name="Liu X."/>
            <person name="Cao Q."/>
            <person name="Hui J.H.L."/>
            <person name="Sookrung N."/>
            <person name="Leung T.F."/>
            <person name="Tungtrongchitr A."/>
            <person name="Tsui S.K.W."/>
        </authorList>
    </citation>
    <scope>NUCLEOTIDE SEQUENCE [LARGE SCALE GENOMIC DNA]</scope>
    <source>
        <strain evidence="5">PWHHKU_190912</strain>
    </source>
</reference>
<sequence>METKKKSLSDTFIDLMNPAPRSYDPEDDIYTDTVAKVVEYEDDFSEEVFTTSRKRNIDLIEEGDERYDGRKVSRKTLGLQSASEDEFECKEIGLLNLESKSLSGSEEENENEESEDESIGLLESKSLSGSEEQNENRESEDESTGDDSTLQTEDNEDLNHFQHISSRGLETELEKSNAVMNQLHLWDSFLECRIKVQKTLAAANKLPRYNTFQHFVSQGGSNFKAEIRRTKYSLTTLLQKLIELQTKMLKSYPETNNLNKAKDENIPTDDEEICSDTDEEKAGDPTSDAEDSNKLSGNNKHNNLEYFSQLLADQHKNYREYRNATIQKWNDKTRISVGKLSSRNFSTFEQSTLKQIEQILSNRQRLIQRTQLNRTSGHILGQLSSQEPEVQSDKITENIHHLKTDHEVAREYDTEIYDDTDYYQQLLREVIERKSSDVTDPVQLGRKWLELQKLRSKMKRKVDTRATKGRKIRYVVHPKLVNFMAPVSQNTWNEEAKTELFGSLFGNKTRQQ</sequence>
<evidence type="ECO:0000259" key="3">
    <source>
        <dbReference type="Pfam" id="PF08164"/>
    </source>
</evidence>
<comment type="similarity">
    <text evidence="1">Belongs to the AATF family.</text>
</comment>
<evidence type="ECO:0000256" key="2">
    <source>
        <dbReference type="SAM" id="MobiDB-lite"/>
    </source>
</evidence>
<gene>
    <name evidence="5" type="ORF">ANN_11904</name>
</gene>
<feature type="compositionally biased region" description="Acidic residues" evidence="2">
    <location>
        <begin position="266"/>
        <end position="281"/>
    </location>
</feature>
<dbReference type="InterPro" id="IPR025160">
    <property type="entry name" value="AATF"/>
</dbReference>
<dbReference type="PANTHER" id="PTHR15565">
    <property type="entry name" value="AATF PROTEIN APOPTOSIS ANTAGONIZING TRANSCRIPTION FACTOR"/>
    <property type="match status" value="1"/>
</dbReference>
<comment type="caution">
    <text evidence="5">The sequence shown here is derived from an EMBL/GenBank/DDBJ whole genome shotgun (WGS) entry which is preliminary data.</text>
</comment>
<organism evidence="5 6">
    <name type="scientific">Periplaneta americana</name>
    <name type="common">American cockroach</name>
    <name type="synonym">Blatta americana</name>
    <dbReference type="NCBI Taxonomy" id="6978"/>
    <lineage>
        <taxon>Eukaryota</taxon>
        <taxon>Metazoa</taxon>
        <taxon>Ecdysozoa</taxon>
        <taxon>Arthropoda</taxon>
        <taxon>Hexapoda</taxon>
        <taxon>Insecta</taxon>
        <taxon>Pterygota</taxon>
        <taxon>Neoptera</taxon>
        <taxon>Polyneoptera</taxon>
        <taxon>Dictyoptera</taxon>
        <taxon>Blattodea</taxon>
        <taxon>Blattoidea</taxon>
        <taxon>Blattidae</taxon>
        <taxon>Blattinae</taxon>
        <taxon>Periplaneta</taxon>
    </lineage>
</organism>
<dbReference type="Pfam" id="PF08164">
    <property type="entry name" value="TRAUB"/>
    <property type="match status" value="1"/>
</dbReference>
<feature type="domain" description="AATF leucine zipper-containing" evidence="4">
    <location>
        <begin position="173"/>
        <end position="332"/>
    </location>
</feature>
<evidence type="ECO:0000259" key="4">
    <source>
        <dbReference type="Pfam" id="PF13339"/>
    </source>
</evidence>
<name>A0ABQ8T7U5_PERAM</name>
<dbReference type="EMBL" id="JAJSOF020000015">
    <property type="protein sequence ID" value="KAJ4442038.1"/>
    <property type="molecule type" value="Genomic_DNA"/>
</dbReference>
<dbReference type="InterPro" id="IPR039223">
    <property type="entry name" value="AATF/Bfr2"/>
</dbReference>
<keyword evidence="6" id="KW-1185">Reference proteome</keyword>
<dbReference type="Proteomes" id="UP001148838">
    <property type="component" value="Unassembled WGS sequence"/>
</dbReference>
<evidence type="ECO:0000313" key="6">
    <source>
        <dbReference type="Proteomes" id="UP001148838"/>
    </source>
</evidence>
<proteinExistence type="inferred from homology"/>
<feature type="region of interest" description="Disordered" evidence="2">
    <location>
        <begin position="255"/>
        <end position="300"/>
    </location>
</feature>
<feature type="domain" description="Apoptosis-antagonizing transcription factor C-terminal" evidence="3">
    <location>
        <begin position="423"/>
        <end position="505"/>
    </location>
</feature>
<feature type="compositionally biased region" description="Low complexity" evidence="2">
    <location>
        <begin position="119"/>
        <end position="131"/>
    </location>
</feature>
<dbReference type="Pfam" id="PF13339">
    <property type="entry name" value="AATF-Che1"/>
    <property type="match status" value="1"/>
</dbReference>
<protein>
    <recommendedName>
        <fullName evidence="7">Protein AATF</fullName>
    </recommendedName>
</protein>
<evidence type="ECO:0008006" key="7">
    <source>
        <dbReference type="Google" id="ProtNLM"/>
    </source>
</evidence>